<dbReference type="Proteomes" id="UP001590951">
    <property type="component" value="Unassembled WGS sequence"/>
</dbReference>
<evidence type="ECO:0000256" key="1">
    <source>
        <dbReference type="ARBA" id="ARBA00022450"/>
    </source>
</evidence>
<dbReference type="Gene3D" id="3.40.50.12780">
    <property type="entry name" value="N-terminal domain of ligase-like"/>
    <property type="match status" value="1"/>
</dbReference>
<dbReference type="InterPro" id="IPR036291">
    <property type="entry name" value="NAD(P)-bd_dom_sf"/>
</dbReference>
<evidence type="ECO:0000256" key="2">
    <source>
        <dbReference type="ARBA" id="ARBA00022553"/>
    </source>
</evidence>
<dbReference type="InterPro" id="IPR013120">
    <property type="entry name" value="FAR_NAD-bd"/>
</dbReference>
<proteinExistence type="predicted"/>
<dbReference type="Gene3D" id="1.10.1200.10">
    <property type="entry name" value="ACP-like"/>
    <property type="match status" value="1"/>
</dbReference>
<keyword evidence="5" id="KW-1185">Reference proteome</keyword>
<name>A0ABR4AIV3_9LECA</name>
<dbReference type="InterPro" id="IPR036736">
    <property type="entry name" value="ACP-like_sf"/>
</dbReference>
<dbReference type="Gene3D" id="3.40.50.720">
    <property type="entry name" value="NAD(P)-binding Rossmann-like Domain"/>
    <property type="match status" value="1"/>
</dbReference>
<dbReference type="InterPro" id="IPR000873">
    <property type="entry name" value="AMP-dep_synth/lig_dom"/>
</dbReference>
<protein>
    <recommendedName>
        <fullName evidence="3">Carrier domain-containing protein</fullName>
    </recommendedName>
</protein>
<sequence length="866" mass="94985">MSTINISDLSTSAKHDTKSQKSQKIWSLAQPKSPAFLFYTSGSTGVPKGMLLSQAGFVNHLAFKIRELSLHKEVVLQQSSFSFDMSLTQIFCALANGGTLIIVPQGVRGDPVETAKLMLKENVTFTIATPSEYLTLLRYGGEPLRQYSSWHHACMGGEVITDRLIQEFSRLDKQNPILTNCYGPTEISLAASFGKVSVSSKEPGVGEPCISVGKALPNYSIYIVDEECRPLPVGYTGEICIGGAGLALGYFDLPELTKSKFVSDPFAAQEDIAKGWTKMFKTGDKGRLLADGSLTFMGRKEGDTQIKLRGLRIELEDVASTLLQAVPEMISECVVTVRGDPQILVAHVVFEAGKIMSDTELQCLVRDLPLPRYMCPAMVIPLQRLPRNSNQKVDRKAIESMPLPTHRQETQPQEILTLSEGELGLLWEDVLHQTTTRHQLGRTSDFFMVGGNSVLLITLQGAIKEALGIAISVMELYQASTLGRMAARISSKKEQQAQEEDIDWDLETEYSASLVFNTRASKSLNSIKYFDREVLLTGSESFLGSEILQSLLKDLNVRRIHCVAVSPQGQTKLSRSEKIVVHKGSLQDASLGLSQNEIIRLQSCIDLIIHAGSIGHCLNNYSSLRVPNLHSTRSIANLALPRLIPVHFLSSNRVTLLSGSTAIPPISLTSYSPPLDGSEGYTASKWAGERILENVARETGLRVCVHRACAVTGDQAPSEDALNALLRYSKLMLAVPRFDNFEGFFDFRDVREVADAITVEALAYPGGKAGDTAAAINAATVESSNPPAAASLRFMHHSSGVKVPVQEFRQRMEQIHGCPFKELGMTEWIDRARELGLEVLITTYLEALVEKKETISFPYLGEGGRS</sequence>
<dbReference type="InterPro" id="IPR009081">
    <property type="entry name" value="PP-bd_ACP"/>
</dbReference>
<dbReference type="SUPFAM" id="SSF56801">
    <property type="entry name" value="Acetyl-CoA synthetase-like"/>
    <property type="match status" value="1"/>
</dbReference>
<dbReference type="SUPFAM" id="SSF47336">
    <property type="entry name" value="ACP-like"/>
    <property type="match status" value="1"/>
</dbReference>
<dbReference type="Gene3D" id="3.30.300.30">
    <property type="match status" value="1"/>
</dbReference>
<dbReference type="InterPro" id="IPR020845">
    <property type="entry name" value="AMP-binding_CS"/>
</dbReference>
<dbReference type="PROSITE" id="PS50075">
    <property type="entry name" value="CARRIER"/>
    <property type="match status" value="1"/>
</dbReference>
<dbReference type="PROSITE" id="PS00455">
    <property type="entry name" value="AMP_BINDING"/>
    <property type="match status" value="1"/>
</dbReference>
<dbReference type="InterPro" id="IPR045851">
    <property type="entry name" value="AMP-bd_C_sf"/>
</dbReference>
<dbReference type="Pfam" id="PF00501">
    <property type="entry name" value="AMP-binding"/>
    <property type="match status" value="1"/>
</dbReference>
<dbReference type="Pfam" id="PF00550">
    <property type="entry name" value="PP-binding"/>
    <property type="match status" value="1"/>
</dbReference>
<keyword evidence="2" id="KW-0597">Phosphoprotein</keyword>
<evidence type="ECO:0000313" key="4">
    <source>
        <dbReference type="EMBL" id="KAL2045414.1"/>
    </source>
</evidence>
<dbReference type="SUPFAM" id="SSF51735">
    <property type="entry name" value="NAD(P)-binding Rossmann-fold domains"/>
    <property type="match status" value="1"/>
</dbReference>
<evidence type="ECO:0000259" key="3">
    <source>
        <dbReference type="PROSITE" id="PS50075"/>
    </source>
</evidence>
<dbReference type="EMBL" id="JBHFEH010000146">
    <property type="protein sequence ID" value="KAL2045414.1"/>
    <property type="molecule type" value="Genomic_DNA"/>
</dbReference>
<reference evidence="4 5" key="1">
    <citation type="submission" date="2024-09" db="EMBL/GenBank/DDBJ databases">
        <title>Rethinking Asexuality: The Enigmatic Case of Functional Sexual Genes in Lepraria (Stereocaulaceae).</title>
        <authorList>
            <person name="Doellman M."/>
            <person name="Sun Y."/>
            <person name="Barcenas-Pena A."/>
            <person name="Lumbsch H.T."/>
            <person name="Grewe F."/>
        </authorList>
    </citation>
    <scope>NUCLEOTIDE SEQUENCE [LARGE SCALE GENOMIC DNA]</scope>
    <source>
        <strain evidence="4 5">Grewe 0041</strain>
    </source>
</reference>
<accession>A0ABR4AIV3</accession>
<dbReference type="PANTHER" id="PTHR44845:SF6">
    <property type="entry name" value="BETA-ALANINE-ACTIVATING ENZYME"/>
    <property type="match status" value="1"/>
</dbReference>
<comment type="caution">
    <text evidence="4">The sequence shown here is derived from an EMBL/GenBank/DDBJ whole genome shotgun (WGS) entry which is preliminary data.</text>
</comment>
<keyword evidence="1" id="KW-0596">Phosphopantetheine</keyword>
<evidence type="ECO:0000313" key="5">
    <source>
        <dbReference type="Proteomes" id="UP001590951"/>
    </source>
</evidence>
<dbReference type="CDD" id="cd05930">
    <property type="entry name" value="A_NRPS"/>
    <property type="match status" value="1"/>
</dbReference>
<dbReference type="Pfam" id="PF07993">
    <property type="entry name" value="NAD_binding_4"/>
    <property type="match status" value="1"/>
</dbReference>
<dbReference type="InterPro" id="IPR042099">
    <property type="entry name" value="ANL_N_sf"/>
</dbReference>
<organism evidence="4 5">
    <name type="scientific">Lepraria finkii</name>
    <dbReference type="NCBI Taxonomy" id="1340010"/>
    <lineage>
        <taxon>Eukaryota</taxon>
        <taxon>Fungi</taxon>
        <taxon>Dikarya</taxon>
        <taxon>Ascomycota</taxon>
        <taxon>Pezizomycotina</taxon>
        <taxon>Lecanoromycetes</taxon>
        <taxon>OSLEUM clade</taxon>
        <taxon>Lecanoromycetidae</taxon>
        <taxon>Lecanorales</taxon>
        <taxon>Lecanorineae</taxon>
        <taxon>Stereocaulaceae</taxon>
        <taxon>Lepraria</taxon>
    </lineage>
</organism>
<dbReference type="PANTHER" id="PTHR44845">
    <property type="entry name" value="CARRIER DOMAIN-CONTAINING PROTEIN"/>
    <property type="match status" value="1"/>
</dbReference>
<gene>
    <name evidence="4" type="ORF">ABVK25_012126</name>
</gene>
<feature type="domain" description="Carrier" evidence="3">
    <location>
        <begin position="417"/>
        <end position="493"/>
    </location>
</feature>